<keyword evidence="4" id="KW-0132">Cell division</keyword>
<dbReference type="AlphaFoldDB" id="A0A0R0M5C2"/>
<dbReference type="InterPro" id="IPR012340">
    <property type="entry name" value="NA-bd_OB-fold"/>
</dbReference>
<dbReference type="OrthoDB" id="206088at2759"/>
<evidence type="ECO:0000256" key="12">
    <source>
        <dbReference type="ARBA" id="ARBA00023306"/>
    </source>
</evidence>
<dbReference type="InterPro" id="IPR012309">
    <property type="entry name" value="DNA_ligase_ATP-dep_C"/>
</dbReference>
<keyword evidence="5" id="KW-0235">DNA replication</keyword>
<dbReference type="FunFam" id="3.30.470.30:FF:000002">
    <property type="entry name" value="DNA ligase"/>
    <property type="match status" value="1"/>
</dbReference>
<dbReference type="Pfam" id="PF04679">
    <property type="entry name" value="DNA_ligase_A_C"/>
    <property type="match status" value="1"/>
</dbReference>
<dbReference type="InterPro" id="IPR012310">
    <property type="entry name" value="DNA_ligase_ATP-dep_cent"/>
</dbReference>
<dbReference type="GO" id="GO:0003677">
    <property type="term" value="F:DNA binding"/>
    <property type="evidence" value="ECO:0007669"/>
    <property type="project" value="InterPro"/>
</dbReference>
<comment type="caution">
    <text evidence="17">The sequence shown here is derived from an EMBL/GenBank/DDBJ whole genome shotgun (WGS) entry which is preliminary data.</text>
</comment>
<comment type="catalytic activity">
    <reaction evidence="13 14">
        <text>ATP + (deoxyribonucleotide)n-3'-hydroxyl + 5'-phospho-(deoxyribonucleotide)m = (deoxyribonucleotide)n+m + AMP + diphosphate.</text>
        <dbReference type="EC" id="6.5.1.1"/>
    </reaction>
</comment>
<dbReference type="InterPro" id="IPR012308">
    <property type="entry name" value="DNA_ligase_ATP-dep_N"/>
</dbReference>
<keyword evidence="10 14" id="KW-0234">DNA repair</keyword>
<dbReference type="GO" id="GO:0006310">
    <property type="term" value="P:DNA recombination"/>
    <property type="evidence" value="ECO:0007669"/>
    <property type="project" value="UniProtKB-KW"/>
</dbReference>
<keyword evidence="11" id="KW-0539">Nucleus</keyword>
<dbReference type="GO" id="GO:0005524">
    <property type="term" value="F:ATP binding"/>
    <property type="evidence" value="ECO:0007669"/>
    <property type="project" value="UniProtKB-KW"/>
</dbReference>
<evidence type="ECO:0000256" key="9">
    <source>
        <dbReference type="ARBA" id="ARBA00023172"/>
    </source>
</evidence>
<dbReference type="PROSITE" id="PS50160">
    <property type="entry name" value="DNA_LIGASE_A3"/>
    <property type="match status" value="1"/>
</dbReference>
<dbReference type="InterPro" id="IPR036599">
    <property type="entry name" value="DNA_ligase_N_sf"/>
</dbReference>
<comment type="subcellular location">
    <subcellularLocation>
        <location evidence="1">Nucleus</location>
    </subcellularLocation>
</comment>
<proteinExistence type="inferred from homology"/>
<dbReference type="SUPFAM" id="SSF56091">
    <property type="entry name" value="DNA ligase/mRNA capping enzyme, catalytic domain"/>
    <property type="match status" value="1"/>
</dbReference>
<keyword evidence="9 14" id="KW-0233">DNA recombination</keyword>
<evidence type="ECO:0000259" key="16">
    <source>
        <dbReference type="PROSITE" id="PS50160"/>
    </source>
</evidence>
<dbReference type="GO" id="GO:0071897">
    <property type="term" value="P:DNA biosynthetic process"/>
    <property type="evidence" value="ECO:0007669"/>
    <property type="project" value="InterPro"/>
</dbReference>
<evidence type="ECO:0000256" key="8">
    <source>
        <dbReference type="ARBA" id="ARBA00022840"/>
    </source>
</evidence>
<keyword evidence="8 14" id="KW-0067">ATP-binding</keyword>
<feature type="domain" description="ATP-dependent DNA ligase family profile" evidence="16">
    <location>
        <begin position="353"/>
        <end position="530"/>
    </location>
</feature>
<dbReference type="Gene3D" id="1.10.3260.10">
    <property type="entry name" value="DNA ligase, ATP-dependent, N-terminal domain"/>
    <property type="match status" value="1"/>
</dbReference>
<evidence type="ECO:0000256" key="15">
    <source>
        <dbReference type="RuleBase" id="RU004196"/>
    </source>
</evidence>
<dbReference type="SUPFAM" id="SSF50249">
    <property type="entry name" value="Nucleic acid-binding proteins"/>
    <property type="match status" value="1"/>
</dbReference>
<dbReference type="GO" id="GO:0051301">
    <property type="term" value="P:cell division"/>
    <property type="evidence" value="ECO:0007669"/>
    <property type="project" value="UniProtKB-KW"/>
</dbReference>
<dbReference type="InterPro" id="IPR000977">
    <property type="entry name" value="DNA_ligase_ATP-dep"/>
</dbReference>
<dbReference type="PROSITE" id="PS00333">
    <property type="entry name" value="DNA_LIGASE_A2"/>
    <property type="match status" value="1"/>
</dbReference>
<dbReference type="GO" id="GO:0006281">
    <property type="term" value="P:DNA repair"/>
    <property type="evidence" value="ECO:0007669"/>
    <property type="project" value="UniProtKB-KW"/>
</dbReference>
<dbReference type="Proteomes" id="UP000051530">
    <property type="component" value="Unassembled WGS sequence"/>
</dbReference>
<feature type="non-terminal residue" evidence="17">
    <location>
        <position position="614"/>
    </location>
</feature>
<keyword evidence="3 14" id="KW-0436">Ligase</keyword>
<accession>A0A0R0M5C2</accession>
<organism evidence="17 18">
    <name type="scientific">Pseudoloma neurophilia</name>
    <dbReference type="NCBI Taxonomy" id="146866"/>
    <lineage>
        <taxon>Eukaryota</taxon>
        <taxon>Fungi</taxon>
        <taxon>Fungi incertae sedis</taxon>
        <taxon>Microsporidia</taxon>
        <taxon>Pseudoloma</taxon>
    </lineage>
</organism>
<reference evidence="17 18" key="1">
    <citation type="submission" date="2015-07" db="EMBL/GenBank/DDBJ databases">
        <title>The genome of Pseudoloma neurophilia, a relevant intracellular parasite of the zebrafish.</title>
        <authorList>
            <person name="Ndikumana S."/>
            <person name="Pelin A."/>
            <person name="Sanders J."/>
            <person name="Corradi N."/>
        </authorList>
    </citation>
    <scope>NUCLEOTIDE SEQUENCE [LARGE SCALE GENOMIC DNA]</scope>
    <source>
        <strain evidence="17 18">MK1</strain>
    </source>
</reference>
<dbReference type="SUPFAM" id="SSF117018">
    <property type="entry name" value="ATP-dependent DNA ligase DNA-binding domain"/>
    <property type="match status" value="1"/>
</dbReference>
<dbReference type="InterPro" id="IPR016059">
    <property type="entry name" value="DNA_ligase_ATP-dep_CS"/>
</dbReference>
<dbReference type="EMBL" id="LGUB01000278">
    <property type="protein sequence ID" value="KRH93611.1"/>
    <property type="molecule type" value="Genomic_DNA"/>
</dbReference>
<evidence type="ECO:0000256" key="10">
    <source>
        <dbReference type="ARBA" id="ARBA00023204"/>
    </source>
</evidence>
<keyword evidence="7 14" id="KW-0227">DNA damage</keyword>
<name>A0A0R0M5C2_9MICR</name>
<evidence type="ECO:0000313" key="18">
    <source>
        <dbReference type="Proteomes" id="UP000051530"/>
    </source>
</evidence>
<comment type="similarity">
    <text evidence="2 15">Belongs to the ATP-dependent DNA ligase family.</text>
</comment>
<dbReference type="InterPro" id="IPR050191">
    <property type="entry name" value="ATP-dep_DNA_ligase"/>
</dbReference>
<dbReference type="GO" id="GO:0003910">
    <property type="term" value="F:DNA ligase (ATP) activity"/>
    <property type="evidence" value="ECO:0007669"/>
    <property type="project" value="UniProtKB-EC"/>
</dbReference>
<evidence type="ECO:0000256" key="5">
    <source>
        <dbReference type="ARBA" id="ARBA00022705"/>
    </source>
</evidence>
<evidence type="ECO:0000256" key="4">
    <source>
        <dbReference type="ARBA" id="ARBA00022618"/>
    </source>
</evidence>
<protein>
    <recommendedName>
        <fullName evidence="14">DNA ligase</fullName>
        <ecNumber evidence="14">6.5.1.1</ecNumber>
    </recommendedName>
</protein>
<keyword evidence="18" id="KW-1185">Reference proteome</keyword>
<gene>
    <name evidence="17" type="ORF">M153_7190001842</name>
</gene>
<keyword evidence="12" id="KW-0131">Cell cycle</keyword>
<evidence type="ECO:0000313" key="17">
    <source>
        <dbReference type="EMBL" id="KRH93611.1"/>
    </source>
</evidence>
<evidence type="ECO:0000256" key="2">
    <source>
        <dbReference type="ARBA" id="ARBA00007572"/>
    </source>
</evidence>
<dbReference type="VEuPathDB" id="MicrosporidiaDB:M153_7190001842"/>
<dbReference type="PANTHER" id="PTHR45674:SF4">
    <property type="entry name" value="DNA LIGASE 1"/>
    <property type="match status" value="1"/>
</dbReference>
<dbReference type="GO" id="GO:0005634">
    <property type="term" value="C:nucleus"/>
    <property type="evidence" value="ECO:0007669"/>
    <property type="project" value="UniProtKB-SubCell"/>
</dbReference>
<dbReference type="Pfam" id="PF04675">
    <property type="entry name" value="DNA_ligase_A_N"/>
    <property type="match status" value="1"/>
</dbReference>
<dbReference type="PROSITE" id="PS00697">
    <property type="entry name" value="DNA_LIGASE_A1"/>
    <property type="match status" value="1"/>
</dbReference>
<evidence type="ECO:0000256" key="7">
    <source>
        <dbReference type="ARBA" id="ARBA00022763"/>
    </source>
</evidence>
<evidence type="ECO:0000256" key="14">
    <source>
        <dbReference type="RuleBase" id="RU000617"/>
    </source>
</evidence>
<sequence length="614" mass="70827">MSNSFLFLCETFEKIEQESSRLKIQEILSDYISKNSKDDYSTIFYLCNSMIYPNWDSRELNVGESQIIKIISDFSMKNVKLIQAEFQKEGDLGTIAMKYKLNTLFKSNKKYTINEIFTIFREIADIQGKDSNQTRARVITKVLTVLTAIEKKFFIRLLECKLKIGLALQTVLISFGMVMFSDKEITIEIDSEEISDENQDKSSKKRKKGIELTDQNPIKIFKAAYDRCSDIEVLFNVFNVKGIVGLRDLSIVSLKPFRPMLCMPLSSFCVPFDSFICEIKYDGERIQIHKTADQVVMYSRNGENSTAKYSELVDIAMQQKHNFVIDGEVVAFDVENCQILPFQVLSTRKKKKFEDNKVEICLFIFDILSLNGNSLLNCDLRERREIMEEHIQTGPNVQFSQILSRFDGDKSFVQDAIFKTTENQVKEKPEEAKCDKIQEITNENLKITKQDPLYVVECAFNESNNLAQEGILIKSLESAYIPNKRSNEWLKLKKDYLSMADTLDLIVMGAFYGKGKRTGVFGGFLMGCLRNEKYESICRLGTGFDEKTLAVLKEKLKQTTKRPKEYISSVEPDIWIEPDHIFEVNAAEISSSTLYTTEISLRFPRYIRIRDDKK</sequence>
<evidence type="ECO:0000256" key="13">
    <source>
        <dbReference type="ARBA" id="ARBA00034003"/>
    </source>
</evidence>
<evidence type="ECO:0000256" key="11">
    <source>
        <dbReference type="ARBA" id="ARBA00023242"/>
    </source>
</evidence>
<dbReference type="NCBIfam" id="TIGR00574">
    <property type="entry name" value="dnl1"/>
    <property type="match status" value="1"/>
</dbReference>
<evidence type="ECO:0000256" key="3">
    <source>
        <dbReference type="ARBA" id="ARBA00022598"/>
    </source>
</evidence>
<evidence type="ECO:0000256" key="6">
    <source>
        <dbReference type="ARBA" id="ARBA00022741"/>
    </source>
</evidence>
<dbReference type="Pfam" id="PF01068">
    <property type="entry name" value="DNA_ligase_A_M"/>
    <property type="match status" value="1"/>
</dbReference>
<dbReference type="Gene3D" id="2.40.50.140">
    <property type="entry name" value="Nucleic acid-binding proteins"/>
    <property type="match status" value="1"/>
</dbReference>
<dbReference type="PANTHER" id="PTHR45674">
    <property type="entry name" value="DNA LIGASE 1/3 FAMILY MEMBER"/>
    <property type="match status" value="1"/>
</dbReference>
<evidence type="ECO:0000256" key="1">
    <source>
        <dbReference type="ARBA" id="ARBA00004123"/>
    </source>
</evidence>
<keyword evidence="6 14" id="KW-0547">Nucleotide-binding</keyword>
<dbReference type="EC" id="6.5.1.1" evidence="14"/>
<dbReference type="GO" id="GO:0006273">
    <property type="term" value="P:lagging strand elongation"/>
    <property type="evidence" value="ECO:0007669"/>
    <property type="project" value="TreeGrafter"/>
</dbReference>
<dbReference type="Gene3D" id="3.30.470.30">
    <property type="entry name" value="DNA ligase/mRNA capping enzyme"/>
    <property type="match status" value="2"/>
</dbReference>